<accession>A0ABN1L5U6</accession>
<dbReference type="InterPro" id="IPR040026">
    <property type="entry name" value="FliD"/>
</dbReference>
<dbReference type="RefSeq" id="WP_343816596.1">
    <property type="nucleotide sequence ID" value="NZ_BAAAFA010000004.1"/>
</dbReference>
<evidence type="ECO:0000256" key="4">
    <source>
        <dbReference type="ARBA" id="ARBA00023143"/>
    </source>
</evidence>
<dbReference type="Pfam" id="PF02465">
    <property type="entry name" value="FliD_N"/>
    <property type="match status" value="1"/>
</dbReference>
<keyword evidence="8" id="KW-0966">Cell projection</keyword>
<evidence type="ECO:0000313" key="9">
    <source>
        <dbReference type="Proteomes" id="UP001500021"/>
    </source>
</evidence>
<keyword evidence="4 5" id="KW-0975">Bacterial flagellum</keyword>
<evidence type="ECO:0000256" key="2">
    <source>
        <dbReference type="ARBA" id="ARBA00011255"/>
    </source>
</evidence>
<comment type="function">
    <text evidence="5">Required for morphogenesis and for the elongation of the flagellar filament by facilitating polymerization of the flagellin monomers at the tip of growing filament. Forms a capping structure, which prevents flagellin subunits (transported through the central channel of the flagellum) from leaking out without polymerization at the distal end.</text>
</comment>
<evidence type="ECO:0000313" key="8">
    <source>
        <dbReference type="EMBL" id="GAA0815516.1"/>
    </source>
</evidence>
<organism evidence="8 9">
    <name type="scientific">Colwellia asteriadis</name>
    <dbReference type="NCBI Taxonomy" id="517723"/>
    <lineage>
        <taxon>Bacteria</taxon>
        <taxon>Pseudomonadati</taxon>
        <taxon>Pseudomonadota</taxon>
        <taxon>Gammaproteobacteria</taxon>
        <taxon>Alteromonadales</taxon>
        <taxon>Colwelliaceae</taxon>
        <taxon>Colwellia</taxon>
    </lineage>
</organism>
<keyword evidence="5" id="KW-0964">Secreted</keyword>
<sequence length="471" mass="49778">MPLITSAGVGSGLDLESIIKASIDAENLPKLQSLEKKESELSVRLSSVGAIKSSLSSLDDVMEKLSDIDNFNKRTATITQPSSGDLISVTTNSNSTSANFNVEVMQLSQGSRAVMADNLYTAPTDVVTASGGNLTFTAGSKTFDLNVAAGATLEELRVAINDSSDNFGVTANIINDGTSSKLVLTSDETGVGNDLVITSDTAELDNVSTLANDGVTAGGLAIALEDQAQDAIIEVDGISISSSTNKFTDAVQDITINALKVSENNEKAGLVIDVDKAGVEATIDEFLEKFNNAIDTIEYHTQSGSALYGDSAMRSLKSQLINTLSSKVSGAGNFETLYDLGLGLSYDIDAKEGGNLERDSLVRSLTDALTDSYDDVGIIFTAPDGIATQFSNLLDDYVGGSGAMKSREDSINSQIRQLTTDKDNHAYRMEQLEIRLRKQYSSLDVLVAGMQSTGSFLTSQLANLPGFTKPK</sequence>
<name>A0ABN1L5U6_9GAMM</name>
<evidence type="ECO:0000256" key="1">
    <source>
        <dbReference type="ARBA" id="ARBA00009764"/>
    </source>
</evidence>
<comment type="similarity">
    <text evidence="1 5">Belongs to the FliD family.</text>
</comment>
<evidence type="ECO:0000259" key="6">
    <source>
        <dbReference type="Pfam" id="PF02465"/>
    </source>
</evidence>
<protein>
    <recommendedName>
        <fullName evidence="5">Flagellar hook-associated protein 2</fullName>
        <shortName evidence="5">HAP2</shortName>
    </recommendedName>
    <alternativeName>
        <fullName evidence="5">Flagellar cap protein</fullName>
    </alternativeName>
</protein>
<dbReference type="Proteomes" id="UP001500021">
    <property type="component" value="Unassembled WGS sequence"/>
</dbReference>
<dbReference type="InterPro" id="IPR010810">
    <property type="entry name" value="Flagellin_hook_IN_motif"/>
</dbReference>
<comment type="subcellular location">
    <subcellularLocation>
        <location evidence="5">Secreted</location>
    </subcellularLocation>
    <subcellularLocation>
        <location evidence="5">Bacterial flagellum</location>
    </subcellularLocation>
</comment>
<reference evidence="8 9" key="1">
    <citation type="journal article" date="2019" name="Int. J. Syst. Evol. Microbiol.">
        <title>The Global Catalogue of Microorganisms (GCM) 10K type strain sequencing project: providing services to taxonomists for standard genome sequencing and annotation.</title>
        <authorList>
            <consortium name="The Broad Institute Genomics Platform"/>
            <consortium name="The Broad Institute Genome Sequencing Center for Infectious Disease"/>
            <person name="Wu L."/>
            <person name="Ma J."/>
        </authorList>
    </citation>
    <scope>NUCLEOTIDE SEQUENCE [LARGE SCALE GENOMIC DNA]</scope>
    <source>
        <strain evidence="8 9">JCM 15608</strain>
    </source>
</reference>
<keyword evidence="3" id="KW-0175">Coiled coil</keyword>
<evidence type="ECO:0000256" key="5">
    <source>
        <dbReference type="RuleBase" id="RU362066"/>
    </source>
</evidence>
<keyword evidence="8" id="KW-0969">Cilium</keyword>
<keyword evidence="9" id="KW-1185">Reference proteome</keyword>
<dbReference type="PANTHER" id="PTHR30288">
    <property type="entry name" value="FLAGELLAR CAP/ASSEMBLY PROTEIN FLID"/>
    <property type="match status" value="1"/>
</dbReference>
<evidence type="ECO:0000259" key="7">
    <source>
        <dbReference type="Pfam" id="PF07195"/>
    </source>
</evidence>
<evidence type="ECO:0000256" key="3">
    <source>
        <dbReference type="ARBA" id="ARBA00023054"/>
    </source>
</evidence>
<comment type="subunit">
    <text evidence="2 5">Homopentamer.</text>
</comment>
<gene>
    <name evidence="8" type="primary">fliD</name>
    <name evidence="8" type="ORF">GCM10009111_13950</name>
</gene>
<comment type="caution">
    <text evidence="8">The sequence shown here is derived from an EMBL/GenBank/DDBJ whole genome shotgun (WGS) entry which is preliminary data.</text>
</comment>
<dbReference type="Pfam" id="PF07195">
    <property type="entry name" value="FliD_C"/>
    <property type="match status" value="1"/>
</dbReference>
<proteinExistence type="inferred from homology"/>
<keyword evidence="8" id="KW-0282">Flagellum</keyword>
<dbReference type="PANTHER" id="PTHR30288:SF0">
    <property type="entry name" value="FLAGELLAR HOOK-ASSOCIATED PROTEIN 2"/>
    <property type="match status" value="1"/>
</dbReference>
<dbReference type="InterPro" id="IPR003481">
    <property type="entry name" value="FliD_N"/>
</dbReference>
<dbReference type="EMBL" id="BAAAFA010000004">
    <property type="protein sequence ID" value="GAA0815516.1"/>
    <property type="molecule type" value="Genomic_DNA"/>
</dbReference>
<feature type="domain" description="Flagellar hook-associated protein 2 N-terminal" evidence="6">
    <location>
        <begin position="11"/>
        <end position="109"/>
    </location>
</feature>
<dbReference type="InterPro" id="IPR010809">
    <property type="entry name" value="FliD_C"/>
</dbReference>
<dbReference type="Pfam" id="PF07196">
    <property type="entry name" value="Flagellin_IN"/>
    <property type="match status" value="1"/>
</dbReference>
<feature type="domain" description="Flagellar hook-associated protein 2 C-terminal" evidence="7">
    <location>
        <begin position="228"/>
        <end position="452"/>
    </location>
</feature>